<dbReference type="STRING" id="39495.SAMN02745111_01873"/>
<protein>
    <submittedName>
        <fullName evidence="2">Uncharacterized protein</fullName>
    </submittedName>
</protein>
<name>A0A1T4VWZ0_9FIRM</name>
<dbReference type="OrthoDB" id="2062630at2"/>
<reference evidence="2 3" key="1">
    <citation type="submission" date="2017-02" db="EMBL/GenBank/DDBJ databases">
        <authorList>
            <person name="Peterson S.W."/>
        </authorList>
    </citation>
    <scope>NUCLEOTIDE SEQUENCE [LARGE SCALE GENOMIC DNA]</scope>
    <source>
        <strain evidence="2 3">ATCC 35992</strain>
    </source>
</reference>
<organism evidence="2 3">
    <name type="scientific">Eubacterium uniforme</name>
    <dbReference type="NCBI Taxonomy" id="39495"/>
    <lineage>
        <taxon>Bacteria</taxon>
        <taxon>Bacillati</taxon>
        <taxon>Bacillota</taxon>
        <taxon>Clostridia</taxon>
        <taxon>Eubacteriales</taxon>
        <taxon>Eubacteriaceae</taxon>
        <taxon>Eubacterium</taxon>
    </lineage>
</organism>
<dbReference type="Pfam" id="PF19601">
    <property type="entry name" value="DUF6106"/>
    <property type="match status" value="1"/>
</dbReference>
<dbReference type="InterPro" id="IPR046088">
    <property type="entry name" value="DUF6106"/>
</dbReference>
<dbReference type="Proteomes" id="UP000190814">
    <property type="component" value="Unassembled WGS sequence"/>
</dbReference>
<keyword evidence="1" id="KW-0472">Membrane</keyword>
<evidence type="ECO:0000256" key="1">
    <source>
        <dbReference type="SAM" id="Phobius"/>
    </source>
</evidence>
<keyword evidence="1" id="KW-0812">Transmembrane</keyword>
<evidence type="ECO:0000313" key="2">
    <source>
        <dbReference type="EMBL" id="SKA69516.1"/>
    </source>
</evidence>
<proteinExistence type="predicted"/>
<sequence>MLRDILIEDIFEVKMSFKTVLVKSILIALWPASLALLVFTPLGGVFLLIAAVLWFTIIPRTKLEYEYSYLNGELSIDKIFDKRKRKKWVVYDLTSAELVAPAGSDSIKRHLYGKKVLDYSSGFESDEQKTGIVLKGNMGAEVILLKKNNRIINAIRNVKPMIVEYNEADTEE</sequence>
<feature type="transmembrane region" description="Helical" evidence="1">
    <location>
        <begin position="25"/>
        <end position="55"/>
    </location>
</feature>
<dbReference type="EMBL" id="FUXZ01000011">
    <property type="protein sequence ID" value="SKA69516.1"/>
    <property type="molecule type" value="Genomic_DNA"/>
</dbReference>
<accession>A0A1T4VWZ0</accession>
<evidence type="ECO:0000313" key="3">
    <source>
        <dbReference type="Proteomes" id="UP000190814"/>
    </source>
</evidence>
<gene>
    <name evidence="2" type="ORF">SAMN02745111_01873</name>
</gene>
<dbReference type="RefSeq" id="WP_078766717.1">
    <property type="nucleotide sequence ID" value="NZ_FUXZ01000011.1"/>
</dbReference>
<keyword evidence="3" id="KW-1185">Reference proteome</keyword>
<dbReference type="AlphaFoldDB" id="A0A1T4VWZ0"/>
<keyword evidence="1" id="KW-1133">Transmembrane helix</keyword>